<evidence type="ECO:0000313" key="8">
    <source>
        <dbReference type="EMBL" id="THW89310.1"/>
    </source>
</evidence>
<evidence type="ECO:0000256" key="2">
    <source>
        <dbReference type="ARBA" id="ARBA00022692"/>
    </source>
</evidence>
<proteinExistence type="predicted"/>
<dbReference type="Pfam" id="PF01284">
    <property type="entry name" value="MARVEL"/>
    <property type="match status" value="1"/>
</dbReference>
<feature type="domain" description="MARVEL" evidence="6">
    <location>
        <begin position="51"/>
        <end position="190"/>
    </location>
</feature>
<evidence type="ECO:0000256" key="5">
    <source>
        <dbReference type="SAM" id="Phobius"/>
    </source>
</evidence>
<evidence type="ECO:0000313" key="9">
    <source>
        <dbReference type="Proteomes" id="UP000304928"/>
    </source>
</evidence>
<dbReference type="AlphaFoldDB" id="A0A4S9C3Z0"/>
<evidence type="ECO:0000259" key="6">
    <source>
        <dbReference type="Pfam" id="PF01284"/>
    </source>
</evidence>
<dbReference type="EMBL" id="QZAF01000212">
    <property type="protein sequence ID" value="THV70186.1"/>
    <property type="molecule type" value="Genomic_DNA"/>
</dbReference>
<protein>
    <recommendedName>
        <fullName evidence="6">MARVEL domain-containing protein</fullName>
    </recommendedName>
</protein>
<evidence type="ECO:0000256" key="3">
    <source>
        <dbReference type="ARBA" id="ARBA00022989"/>
    </source>
</evidence>
<dbReference type="EMBL" id="QZAR01000084">
    <property type="protein sequence ID" value="THW89310.1"/>
    <property type="molecule type" value="Genomic_DNA"/>
</dbReference>
<accession>A0A4S9C3Z0</accession>
<comment type="subcellular location">
    <subcellularLocation>
        <location evidence="1">Membrane</location>
        <topology evidence="1">Multi-pass membrane protein</topology>
    </subcellularLocation>
</comment>
<dbReference type="InterPro" id="IPR052649">
    <property type="entry name" value="NCE102-like"/>
</dbReference>
<evidence type="ECO:0000256" key="4">
    <source>
        <dbReference type="ARBA" id="ARBA00023136"/>
    </source>
</evidence>
<evidence type="ECO:0000256" key="1">
    <source>
        <dbReference type="ARBA" id="ARBA00004141"/>
    </source>
</evidence>
<dbReference type="Proteomes" id="UP000304928">
    <property type="component" value="Unassembled WGS sequence"/>
</dbReference>
<dbReference type="GO" id="GO:0005886">
    <property type="term" value="C:plasma membrane"/>
    <property type="evidence" value="ECO:0007669"/>
    <property type="project" value="TreeGrafter"/>
</dbReference>
<gene>
    <name evidence="8" type="ORF">D6D15_05358</name>
    <name evidence="7" type="ORF">D6D28_05345</name>
</gene>
<dbReference type="GO" id="GO:0072659">
    <property type="term" value="P:protein localization to plasma membrane"/>
    <property type="evidence" value="ECO:0007669"/>
    <property type="project" value="TreeGrafter"/>
</dbReference>
<keyword evidence="3 5" id="KW-1133">Transmembrane helix</keyword>
<evidence type="ECO:0000313" key="7">
    <source>
        <dbReference type="EMBL" id="THV70186.1"/>
    </source>
</evidence>
<dbReference type="PANTHER" id="PTHR28165">
    <property type="entry name" value="NON-CLASSICAL EXPORT PROTEIN 2-RELATED"/>
    <property type="match status" value="1"/>
</dbReference>
<reference evidence="9 10" key="1">
    <citation type="submission" date="2018-10" db="EMBL/GenBank/DDBJ databases">
        <title>Fifty Aureobasidium pullulans genomes reveal a recombining polyextremotolerant generalist.</title>
        <authorList>
            <person name="Gostincar C."/>
            <person name="Turk M."/>
            <person name="Zajc J."/>
            <person name="Gunde-Cimerman N."/>
        </authorList>
    </citation>
    <scope>NUCLEOTIDE SEQUENCE [LARGE SCALE GENOMIC DNA]</scope>
    <source>
        <strain evidence="8 9">EXF-10507</strain>
        <strain evidence="7 10">EXF-11900</strain>
    </source>
</reference>
<feature type="transmembrane region" description="Helical" evidence="5">
    <location>
        <begin position="116"/>
        <end position="140"/>
    </location>
</feature>
<feature type="transmembrane region" description="Helical" evidence="5">
    <location>
        <begin position="175"/>
        <end position="193"/>
    </location>
</feature>
<feature type="transmembrane region" description="Helical" evidence="5">
    <location>
        <begin position="84"/>
        <end position="104"/>
    </location>
</feature>
<sequence length="218" mass="23459">MTHIPDHPIYNPSPSDLRQPITATDLSVNPSTPHLDEYSISALFKMVAKIINLAMRGLQFVWALLIMSLIGNMIATSYSGNPSIVNYSMFVSVFSMLSLLYLIPASIKESFMIHPLLVVGLDVLNAIFYFCGAVAMSAYLGVHSCGNSSYTHSNSITNGSRDTNKRCTEAQASTAFLWFGFAAFCVSAVFAGLQGRNSGVNMRGGAGGIRKGPAMSQV</sequence>
<evidence type="ECO:0000313" key="10">
    <source>
        <dbReference type="Proteomes" id="UP000304951"/>
    </source>
</evidence>
<dbReference type="Proteomes" id="UP000304951">
    <property type="component" value="Unassembled WGS sequence"/>
</dbReference>
<comment type="caution">
    <text evidence="8">The sequence shown here is derived from an EMBL/GenBank/DDBJ whole genome shotgun (WGS) entry which is preliminary data.</text>
</comment>
<dbReference type="InterPro" id="IPR008253">
    <property type="entry name" value="Marvel"/>
</dbReference>
<dbReference type="GO" id="GO:0032126">
    <property type="term" value="C:eisosome"/>
    <property type="evidence" value="ECO:0007669"/>
    <property type="project" value="TreeGrafter"/>
</dbReference>
<name>A0A4S9C3Z0_AURPU</name>
<keyword evidence="2 5" id="KW-0812">Transmembrane</keyword>
<keyword evidence="4 5" id="KW-0472">Membrane</keyword>
<dbReference type="GO" id="GO:0070941">
    <property type="term" value="P:eisosome assembly"/>
    <property type="evidence" value="ECO:0007669"/>
    <property type="project" value="TreeGrafter"/>
</dbReference>
<organism evidence="8 9">
    <name type="scientific">Aureobasidium pullulans</name>
    <name type="common">Black yeast</name>
    <name type="synonym">Pullularia pullulans</name>
    <dbReference type="NCBI Taxonomy" id="5580"/>
    <lineage>
        <taxon>Eukaryota</taxon>
        <taxon>Fungi</taxon>
        <taxon>Dikarya</taxon>
        <taxon>Ascomycota</taxon>
        <taxon>Pezizomycotina</taxon>
        <taxon>Dothideomycetes</taxon>
        <taxon>Dothideomycetidae</taxon>
        <taxon>Dothideales</taxon>
        <taxon>Saccotheciaceae</taxon>
        <taxon>Aureobasidium</taxon>
    </lineage>
</organism>
<feature type="transmembrane region" description="Helical" evidence="5">
    <location>
        <begin position="60"/>
        <end position="78"/>
    </location>
</feature>
<dbReference type="PANTHER" id="PTHR28165:SF1">
    <property type="entry name" value="NON-CLASSICAL EXPORT PROTEIN 2-RELATED"/>
    <property type="match status" value="1"/>
</dbReference>